<evidence type="ECO:0000313" key="2">
    <source>
        <dbReference type="EMBL" id="KAG1523064.1"/>
    </source>
</evidence>
<proteinExistence type="predicted"/>
<evidence type="ECO:0000256" key="1">
    <source>
        <dbReference type="SAM" id="MobiDB-lite"/>
    </source>
</evidence>
<keyword evidence="3" id="KW-1185">Reference proteome</keyword>
<accession>A0A9P7BYE3</accession>
<comment type="caution">
    <text evidence="2">The sequence shown here is derived from an EMBL/GenBank/DDBJ whole genome shotgun (WGS) entry which is preliminary data.</text>
</comment>
<name>A0A9P7BYE3_9FUNG</name>
<protein>
    <submittedName>
        <fullName evidence="2">Uncharacterized protein</fullName>
    </submittedName>
</protein>
<evidence type="ECO:0000313" key="3">
    <source>
        <dbReference type="Proteomes" id="UP000740926"/>
    </source>
</evidence>
<sequence>MHHQRAVGVIHRRGVGALAHAGLRDGQRKQAGPAARTDGARHGGGGGVLASDAAGAGAGSADGGSAVLSAMGRGPRAEHR</sequence>
<feature type="compositionally biased region" description="Basic residues" evidence="1">
    <location>
        <begin position="1"/>
        <end position="14"/>
    </location>
</feature>
<gene>
    <name evidence="2" type="ORF">G6F50_018642</name>
</gene>
<dbReference type="AlphaFoldDB" id="A0A9P7BYE3"/>
<feature type="region of interest" description="Disordered" evidence="1">
    <location>
        <begin position="1"/>
        <end position="80"/>
    </location>
</feature>
<reference evidence="2 3" key="1">
    <citation type="journal article" date="2020" name="Microb. Genom.">
        <title>Genetic diversity of clinical and environmental Mucorales isolates obtained from an investigation of mucormycosis cases among solid organ transplant recipients.</title>
        <authorList>
            <person name="Nguyen M.H."/>
            <person name="Kaul D."/>
            <person name="Muto C."/>
            <person name="Cheng S.J."/>
            <person name="Richter R.A."/>
            <person name="Bruno V.M."/>
            <person name="Liu G."/>
            <person name="Beyhan S."/>
            <person name="Sundermann A.J."/>
            <person name="Mounaud S."/>
            <person name="Pasculle A.W."/>
            <person name="Nierman W.C."/>
            <person name="Driscoll E."/>
            <person name="Cumbie R."/>
            <person name="Clancy C.J."/>
            <person name="Dupont C.L."/>
        </authorList>
    </citation>
    <scope>NUCLEOTIDE SEQUENCE [LARGE SCALE GENOMIC DNA]</scope>
    <source>
        <strain evidence="2 3">GL24</strain>
    </source>
</reference>
<organism evidence="2 3">
    <name type="scientific">Rhizopus delemar</name>
    <dbReference type="NCBI Taxonomy" id="936053"/>
    <lineage>
        <taxon>Eukaryota</taxon>
        <taxon>Fungi</taxon>
        <taxon>Fungi incertae sedis</taxon>
        <taxon>Mucoromycota</taxon>
        <taxon>Mucoromycotina</taxon>
        <taxon>Mucoromycetes</taxon>
        <taxon>Mucorales</taxon>
        <taxon>Mucorineae</taxon>
        <taxon>Rhizopodaceae</taxon>
        <taxon>Rhizopus</taxon>
    </lineage>
</organism>
<dbReference type="EMBL" id="JAANIU010021691">
    <property type="protein sequence ID" value="KAG1523064.1"/>
    <property type="molecule type" value="Genomic_DNA"/>
</dbReference>
<dbReference type="Proteomes" id="UP000740926">
    <property type="component" value="Unassembled WGS sequence"/>
</dbReference>